<feature type="domain" description="Activator of Hsp90 ATPase AHSA1-like N-terminal" evidence="2">
    <location>
        <begin position="2"/>
        <end position="116"/>
    </location>
</feature>
<dbReference type="InterPro" id="IPR013538">
    <property type="entry name" value="ASHA1/2-like_C"/>
</dbReference>
<organism evidence="3 4">
    <name type="scientific">Owenia fusiformis</name>
    <name type="common">Polychaete worm</name>
    <dbReference type="NCBI Taxonomy" id="6347"/>
    <lineage>
        <taxon>Eukaryota</taxon>
        <taxon>Metazoa</taxon>
        <taxon>Spiralia</taxon>
        <taxon>Lophotrochozoa</taxon>
        <taxon>Annelida</taxon>
        <taxon>Polychaeta</taxon>
        <taxon>Sedentaria</taxon>
        <taxon>Canalipalpata</taxon>
        <taxon>Sabellida</taxon>
        <taxon>Oweniida</taxon>
        <taxon>Oweniidae</taxon>
        <taxon>Owenia</taxon>
    </lineage>
</organism>
<proteinExistence type="inferred from homology"/>
<dbReference type="SUPFAM" id="SSF55961">
    <property type="entry name" value="Bet v1-like"/>
    <property type="match status" value="1"/>
</dbReference>
<dbReference type="CDD" id="cd08892">
    <property type="entry name" value="SRPBCC_Aha1"/>
    <property type="match status" value="1"/>
</dbReference>
<name>A0A8S4PIT0_OWEFU</name>
<dbReference type="SMART" id="SM01000">
    <property type="entry name" value="Aha1_N"/>
    <property type="match status" value="1"/>
</dbReference>
<dbReference type="Gene3D" id="3.30.530.20">
    <property type="match status" value="1"/>
</dbReference>
<gene>
    <name evidence="3" type="ORF">OFUS_LOCUS18155</name>
</gene>
<evidence type="ECO:0000259" key="2">
    <source>
        <dbReference type="SMART" id="SM01000"/>
    </source>
</evidence>
<comment type="caution">
    <text evidence="3">The sequence shown here is derived from an EMBL/GenBank/DDBJ whole genome shotgun (WGS) entry which is preliminary data.</text>
</comment>
<reference evidence="3" key="1">
    <citation type="submission" date="2022-03" db="EMBL/GenBank/DDBJ databases">
        <authorList>
            <person name="Martin C."/>
        </authorList>
    </citation>
    <scope>NUCLEOTIDE SEQUENCE</scope>
</reference>
<dbReference type="GO" id="GO:0001671">
    <property type="term" value="F:ATPase activator activity"/>
    <property type="evidence" value="ECO:0007669"/>
    <property type="project" value="InterPro"/>
</dbReference>
<dbReference type="Gene3D" id="3.15.10.20">
    <property type="entry name" value="Activator of Hsp90 ATPase Aha1, N-terminal domain"/>
    <property type="match status" value="1"/>
</dbReference>
<dbReference type="InterPro" id="IPR036338">
    <property type="entry name" value="Aha1"/>
</dbReference>
<evidence type="ECO:0000256" key="1">
    <source>
        <dbReference type="ARBA" id="ARBA00006817"/>
    </source>
</evidence>
<dbReference type="Pfam" id="PF08327">
    <property type="entry name" value="AHSA1"/>
    <property type="match status" value="1"/>
</dbReference>
<dbReference type="PANTHER" id="PTHR13009">
    <property type="entry name" value="HEAT SHOCK PROTEIN 90 HSP90 CO-CHAPERONE AHA-1"/>
    <property type="match status" value="1"/>
</dbReference>
<dbReference type="GO" id="GO:0051087">
    <property type="term" value="F:protein-folding chaperone binding"/>
    <property type="evidence" value="ECO:0007669"/>
    <property type="project" value="InterPro"/>
</dbReference>
<comment type="similarity">
    <text evidence="1">Belongs to the AHA1 family.</text>
</comment>
<evidence type="ECO:0000313" key="4">
    <source>
        <dbReference type="Proteomes" id="UP000749559"/>
    </source>
</evidence>
<accession>A0A8S4PIT0</accession>
<dbReference type="SUPFAM" id="SSF103111">
    <property type="entry name" value="Activator of Hsp90 ATPase, Aha1"/>
    <property type="match status" value="1"/>
</dbReference>
<evidence type="ECO:0000313" key="3">
    <source>
        <dbReference type="EMBL" id="CAH1793289.1"/>
    </source>
</evidence>
<keyword evidence="4" id="KW-1185">Reference proteome</keyword>
<dbReference type="OrthoDB" id="567237at2759"/>
<dbReference type="InterPro" id="IPR015310">
    <property type="entry name" value="AHSA1-like_N"/>
</dbReference>
<dbReference type="EMBL" id="CAIIXF020000008">
    <property type="protein sequence ID" value="CAH1793289.1"/>
    <property type="molecule type" value="Genomic_DNA"/>
</dbReference>
<dbReference type="PANTHER" id="PTHR13009:SF22">
    <property type="entry name" value="LD43819P"/>
    <property type="match status" value="1"/>
</dbReference>
<protein>
    <recommendedName>
        <fullName evidence="2">Activator of Hsp90 ATPase AHSA1-like N-terminal domain-containing protein</fullName>
    </recommendedName>
</protein>
<dbReference type="Proteomes" id="UP000749559">
    <property type="component" value="Unassembled WGS sequence"/>
</dbReference>
<dbReference type="Pfam" id="PF09229">
    <property type="entry name" value="Aha1_N"/>
    <property type="match status" value="1"/>
</dbReference>
<sequence>MVKKDEGCCEITEVSKIDGEASANNRKAKLIFFYEWEIKAEWSGKLTDGKSKFKGTMEIPNLSDENDPEDLDIQITTKSKNDDAYKLKEILRVNGTEKIQQQLGQYIKKLKEEYSQGMILPTAKDGEVVKPVNKTTNKNTVSQKASTSSILSKVDVGQLDIGVKIRTKTLKLKEEFKCQAVDLYRALTERERVQAFTRGPVENQAEPGANFTYFGGNVAGQFINVEPYKTIQQKWRFKHWPTGHYSEVTLSLEEKADCTQLNLEQTGIPEQDYEKTQEGWMKYYWLPIKQTFGYGASLF</sequence>
<dbReference type="AlphaFoldDB" id="A0A8S4PIT0"/>
<dbReference type="InterPro" id="IPR023393">
    <property type="entry name" value="START-like_dom_sf"/>
</dbReference>
<dbReference type="GO" id="GO:0005829">
    <property type="term" value="C:cytosol"/>
    <property type="evidence" value="ECO:0007669"/>
    <property type="project" value="TreeGrafter"/>
</dbReference>
<dbReference type="GO" id="GO:0006457">
    <property type="term" value="P:protein folding"/>
    <property type="evidence" value="ECO:0007669"/>
    <property type="project" value="TreeGrafter"/>
</dbReference>